<dbReference type="Proteomes" id="UP000597444">
    <property type="component" value="Unassembled WGS sequence"/>
</dbReference>
<evidence type="ECO:0000256" key="1">
    <source>
        <dbReference type="ARBA" id="ARBA00022448"/>
    </source>
</evidence>
<dbReference type="GO" id="GO:0051536">
    <property type="term" value="F:iron-sulfur cluster binding"/>
    <property type="evidence" value="ECO:0007669"/>
    <property type="project" value="UniProtKB-KW"/>
</dbReference>
<keyword evidence="1" id="KW-0813">Transport</keyword>
<comment type="caution">
    <text evidence="6">The sequence shown here is derived from an EMBL/GenBank/DDBJ whole genome shotgun (WGS) entry which is preliminary data.</text>
</comment>
<keyword evidence="2" id="KW-0479">Metal-binding</keyword>
<dbReference type="GO" id="GO:0046872">
    <property type="term" value="F:metal ion binding"/>
    <property type="evidence" value="ECO:0007669"/>
    <property type="project" value="UniProtKB-KW"/>
</dbReference>
<dbReference type="EMBL" id="BNJK01000001">
    <property type="protein sequence ID" value="GHO92320.1"/>
    <property type="molecule type" value="Genomic_DNA"/>
</dbReference>
<keyword evidence="5" id="KW-0411">Iron-sulfur</keyword>
<sequence>MRIVVSTDKCVASGSCALASPQIFTQRESDGVVHVLNMHLSQNILQKMREVVDACPAQAFTIEDEENTAEITLVEEGEA</sequence>
<dbReference type="RefSeq" id="WP_220203161.1">
    <property type="nucleotide sequence ID" value="NZ_BNJK01000001.1"/>
</dbReference>
<proteinExistence type="predicted"/>
<gene>
    <name evidence="6" type="ORF">KSF_023680</name>
</gene>
<dbReference type="Pfam" id="PF13370">
    <property type="entry name" value="Fer4_13"/>
    <property type="match status" value="1"/>
</dbReference>
<evidence type="ECO:0000256" key="3">
    <source>
        <dbReference type="ARBA" id="ARBA00022982"/>
    </source>
</evidence>
<keyword evidence="3" id="KW-0249">Electron transport</keyword>
<dbReference type="Gene3D" id="3.30.70.20">
    <property type="match status" value="1"/>
</dbReference>
<name>A0A8J3N1L3_9CHLR</name>
<protein>
    <submittedName>
        <fullName evidence="6">Ferredoxin</fullName>
    </submittedName>
</protein>
<dbReference type="InterPro" id="IPR051269">
    <property type="entry name" value="Fe-S_cluster_ET"/>
</dbReference>
<evidence type="ECO:0000313" key="6">
    <source>
        <dbReference type="EMBL" id="GHO92320.1"/>
    </source>
</evidence>
<dbReference type="PANTHER" id="PTHR36923">
    <property type="entry name" value="FERREDOXIN"/>
    <property type="match status" value="1"/>
</dbReference>
<evidence type="ECO:0000313" key="7">
    <source>
        <dbReference type="Proteomes" id="UP000597444"/>
    </source>
</evidence>
<evidence type="ECO:0000256" key="4">
    <source>
        <dbReference type="ARBA" id="ARBA00023004"/>
    </source>
</evidence>
<keyword evidence="4" id="KW-0408">Iron</keyword>
<accession>A0A8J3N1L3</accession>
<reference evidence="6" key="1">
    <citation type="submission" date="2020-10" db="EMBL/GenBank/DDBJ databases">
        <title>Taxonomic study of unclassified bacteria belonging to the class Ktedonobacteria.</title>
        <authorList>
            <person name="Yabe S."/>
            <person name="Wang C.M."/>
            <person name="Zheng Y."/>
            <person name="Sakai Y."/>
            <person name="Cavaletti L."/>
            <person name="Monciardini P."/>
            <person name="Donadio S."/>
        </authorList>
    </citation>
    <scope>NUCLEOTIDE SEQUENCE</scope>
    <source>
        <strain evidence="6">ID150040</strain>
    </source>
</reference>
<evidence type="ECO:0000256" key="5">
    <source>
        <dbReference type="ARBA" id="ARBA00023014"/>
    </source>
</evidence>
<evidence type="ECO:0000256" key="2">
    <source>
        <dbReference type="ARBA" id="ARBA00022723"/>
    </source>
</evidence>
<dbReference type="SUPFAM" id="SSF54862">
    <property type="entry name" value="4Fe-4S ferredoxins"/>
    <property type="match status" value="1"/>
</dbReference>
<organism evidence="6 7">
    <name type="scientific">Reticulibacter mediterranei</name>
    <dbReference type="NCBI Taxonomy" id="2778369"/>
    <lineage>
        <taxon>Bacteria</taxon>
        <taxon>Bacillati</taxon>
        <taxon>Chloroflexota</taxon>
        <taxon>Ktedonobacteria</taxon>
        <taxon>Ktedonobacterales</taxon>
        <taxon>Reticulibacteraceae</taxon>
        <taxon>Reticulibacter</taxon>
    </lineage>
</organism>
<keyword evidence="7" id="KW-1185">Reference proteome</keyword>
<dbReference type="PANTHER" id="PTHR36923:SF3">
    <property type="entry name" value="FERREDOXIN"/>
    <property type="match status" value="1"/>
</dbReference>
<dbReference type="AlphaFoldDB" id="A0A8J3N1L3"/>